<dbReference type="AlphaFoldDB" id="A0A328BHD3"/>
<dbReference type="EMBL" id="QFYS01000004">
    <property type="protein sequence ID" value="RAK65366.1"/>
    <property type="molecule type" value="Genomic_DNA"/>
</dbReference>
<gene>
    <name evidence="3" type="ORF">DJ019_10350</name>
</gene>
<comment type="caution">
    <text evidence="3">The sequence shown here is derived from an EMBL/GenBank/DDBJ whole genome shotgun (WGS) entry which is preliminary data.</text>
</comment>
<evidence type="ECO:0000256" key="2">
    <source>
        <dbReference type="SAM" id="SignalP"/>
    </source>
</evidence>
<keyword evidence="4" id="KW-1185">Reference proteome</keyword>
<feature type="region of interest" description="Disordered" evidence="1">
    <location>
        <begin position="100"/>
        <end position="120"/>
    </location>
</feature>
<proteinExistence type="predicted"/>
<feature type="chain" id="PRO_5016297536" evidence="2">
    <location>
        <begin position="21"/>
        <end position="120"/>
    </location>
</feature>
<accession>A0A328BHD3</accession>
<dbReference type="RefSeq" id="WP_111275962.1">
    <property type="nucleotide sequence ID" value="NZ_QFYS01000004.1"/>
</dbReference>
<organism evidence="3 4">
    <name type="scientific">Phenylobacterium kunshanense</name>
    <dbReference type="NCBI Taxonomy" id="1445034"/>
    <lineage>
        <taxon>Bacteria</taxon>
        <taxon>Pseudomonadati</taxon>
        <taxon>Pseudomonadota</taxon>
        <taxon>Alphaproteobacteria</taxon>
        <taxon>Caulobacterales</taxon>
        <taxon>Caulobacteraceae</taxon>
        <taxon>Phenylobacterium</taxon>
    </lineage>
</organism>
<keyword evidence="2" id="KW-0732">Signal</keyword>
<protein>
    <submittedName>
        <fullName evidence="3">Uncharacterized protein</fullName>
    </submittedName>
</protein>
<evidence type="ECO:0000313" key="3">
    <source>
        <dbReference type="EMBL" id="RAK65366.1"/>
    </source>
</evidence>
<dbReference type="Proteomes" id="UP000249524">
    <property type="component" value="Unassembled WGS sequence"/>
</dbReference>
<sequence length="120" mass="12839">MLNLRGALLILALLATPAAAQVAGPVDQMQLETLRMQTENAARRLIDQQNQLMATEAQAQADRAAMELRLQRELPVRIPEPASGPRSASAAAPAPVFPSVPAEALADSNRKVQAAARDRH</sequence>
<feature type="signal peptide" evidence="2">
    <location>
        <begin position="1"/>
        <end position="20"/>
    </location>
</feature>
<reference evidence="3 4" key="1">
    <citation type="submission" date="2018-05" db="EMBL/GenBank/DDBJ databases">
        <authorList>
            <person name="Lanie J.A."/>
            <person name="Ng W.-L."/>
            <person name="Kazmierczak K.M."/>
            <person name="Andrzejewski T.M."/>
            <person name="Davidsen T.M."/>
            <person name="Wayne K.J."/>
            <person name="Tettelin H."/>
            <person name="Glass J.I."/>
            <person name="Rusch D."/>
            <person name="Podicherti R."/>
            <person name="Tsui H.-C.T."/>
            <person name="Winkler M.E."/>
        </authorList>
    </citation>
    <scope>NUCLEOTIDE SEQUENCE [LARGE SCALE GENOMIC DNA]</scope>
    <source>
        <strain evidence="3 4">BUT-10</strain>
    </source>
</reference>
<evidence type="ECO:0000256" key="1">
    <source>
        <dbReference type="SAM" id="MobiDB-lite"/>
    </source>
</evidence>
<name>A0A328BHD3_9CAUL</name>
<evidence type="ECO:0000313" key="4">
    <source>
        <dbReference type="Proteomes" id="UP000249524"/>
    </source>
</evidence>